<dbReference type="EMBL" id="JAHRHJ020000002">
    <property type="protein sequence ID" value="KAH9325572.1"/>
    <property type="molecule type" value="Genomic_DNA"/>
</dbReference>
<feature type="non-terminal residue" evidence="4">
    <location>
        <position position="1"/>
    </location>
</feature>
<name>A0AA38GLT0_TAXCH</name>
<keyword evidence="5" id="KW-1185">Reference proteome</keyword>
<dbReference type="Pfam" id="PF25246">
    <property type="entry name" value="Nodulin_N"/>
    <property type="match status" value="1"/>
</dbReference>
<dbReference type="Proteomes" id="UP000824469">
    <property type="component" value="Unassembled WGS sequence"/>
</dbReference>
<protein>
    <recommendedName>
        <fullName evidence="6">Homeobox domain-containing protein</fullName>
    </recommendedName>
</protein>
<feature type="domain" description="Nodulin homeobox homeobox-like" evidence="2">
    <location>
        <begin position="836"/>
        <end position="897"/>
    </location>
</feature>
<dbReference type="InterPro" id="IPR056560">
    <property type="entry name" value="HTH_NDX"/>
</dbReference>
<evidence type="ECO:0000313" key="4">
    <source>
        <dbReference type="EMBL" id="KAH9325572.1"/>
    </source>
</evidence>
<dbReference type="PANTHER" id="PTHR35743">
    <property type="entry name" value="NODULIN HOMEOBOX"/>
    <property type="match status" value="1"/>
</dbReference>
<dbReference type="OMA" id="KFGVMRV"/>
<dbReference type="GO" id="GO:0003697">
    <property type="term" value="F:single-stranded DNA binding"/>
    <property type="evidence" value="ECO:0007669"/>
    <property type="project" value="InterPro"/>
</dbReference>
<feature type="domain" description="Nodulin homeobox N-terminal" evidence="3">
    <location>
        <begin position="40"/>
        <end position="567"/>
    </location>
</feature>
<evidence type="ECO:0000259" key="2">
    <source>
        <dbReference type="Pfam" id="PF24426"/>
    </source>
</evidence>
<evidence type="ECO:0000313" key="5">
    <source>
        <dbReference type="Proteomes" id="UP000824469"/>
    </source>
</evidence>
<dbReference type="AlphaFoldDB" id="A0AA38GLT0"/>
<organism evidence="4 5">
    <name type="scientific">Taxus chinensis</name>
    <name type="common">Chinese yew</name>
    <name type="synonym">Taxus wallichiana var. chinensis</name>
    <dbReference type="NCBI Taxonomy" id="29808"/>
    <lineage>
        <taxon>Eukaryota</taxon>
        <taxon>Viridiplantae</taxon>
        <taxon>Streptophyta</taxon>
        <taxon>Embryophyta</taxon>
        <taxon>Tracheophyta</taxon>
        <taxon>Spermatophyta</taxon>
        <taxon>Pinopsida</taxon>
        <taxon>Pinidae</taxon>
        <taxon>Conifers II</taxon>
        <taxon>Cupressales</taxon>
        <taxon>Taxaceae</taxon>
        <taxon>Taxus</taxon>
    </lineage>
</organism>
<sequence length="913" mass="103219">YYISHFILSIYVEQAMEDSTCQFENMELVMEDSAYRCENILDLCTAVEKLHSHSSQEMNRLLEDPDNLIICLTTQNGYSMKVDIEKVAWHLPLHLLAELVSSDGADIRLQYLLCGVRLLHSLSDLASQHVKLEQILLEELRLTEQIIDLVFFMLIVLAHFDLECCIKNIMALYHATLVACSLHLLTAFVSPQWQDVVQVLLAHPKVDVFMDAAFDSVRKDIGFLELELHALSSKQLNKKPTIPAVETTAFTTAQQCEASIQTLHSLCLQKSFRERLLQNRELCENGGVLSFAISVLKLKVPLDFTDATYVVASVSRLKSKVLSMLLQLCESDNCSYLDKVANSPRSMHLAVSVVSEVLDLLKITLHKEPKPPEGYSDNDSPKGYILLNSMRFVDNLSNDTNFRSLIINNITGDLLQVLALPPEEFLSSWCAVDLSESEEDAILVYDPFHAAGAVMVSSRSDEPRGLSTSFTLAAQPDGASGGRALRMNCIPPATHAQQRTTSLVNILANLHCYVPGICKEVKNQFFNRFLDCLAMGHLNKSSEYFCGSEAQTTARICKNLCTLRDHAMLLIPNLHEEDVQVLSDFLTQLHTTVCPDQPIPQDPHYRRRNSIYPKFGEEQIHAGFSEACTSSRRKPESTTNHEVIGLCIGRLIEDKEDTKDVEKFSVVVDSLEGNGPKGVSDKPVSSMQCITSTERNMKAGIGNNARVNLETQFVHDDSIQKDDFMDSEFEIDDDEVSNNITNENQNLPDWDNEEIETGAVVQEIEDVDSKRSNGRRPRKRTWRNTNNKYIVSDNIDSSIEVDIKTMKATQYPIHDKQISIDSTENRHSRKKPWRIMNDKQVAIVEEALRADPDMQKNRDALQSWTEELKKIGPEFKIRQLRKWIYNRKDKLARESRANLGGRESRTSDGESML</sequence>
<comment type="caution">
    <text evidence="4">The sequence shown here is derived from an EMBL/GenBank/DDBJ whole genome shotgun (WGS) entry which is preliminary data.</text>
</comment>
<feature type="region of interest" description="Disordered" evidence="1">
    <location>
        <begin position="894"/>
        <end position="913"/>
    </location>
</feature>
<dbReference type="PANTHER" id="PTHR35743:SF1">
    <property type="entry name" value="NODULIN HOMEOBOX"/>
    <property type="match status" value="1"/>
</dbReference>
<evidence type="ECO:0000256" key="1">
    <source>
        <dbReference type="SAM" id="MobiDB-lite"/>
    </source>
</evidence>
<proteinExistence type="predicted"/>
<feature type="non-terminal residue" evidence="4">
    <location>
        <position position="913"/>
    </location>
</feature>
<accession>A0AA38GLT0</accession>
<gene>
    <name evidence="4" type="ORF">KI387_005750</name>
</gene>
<dbReference type="InterPro" id="IPR039325">
    <property type="entry name" value="NDX"/>
</dbReference>
<dbReference type="InterPro" id="IPR057287">
    <property type="entry name" value="Ndx_N"/>
</dbReference>
<reference evidence="4 5" key="1">
    <citation type="journal article" date="2021" name="Nat. Plants">
        <title>The Taxus genome provides insights into paclitaxel biosynthesis.</title>
        <authorList>
            <person name="Xiong X."/>
            <person name="Gou J."/>
            <person name="Liao Q."/>
            <person name="Li Y."/>
            <person name="Zhou Q."/>
            <person name="Bi G."/>
            <person name="Li C."/>
            <person name="Du R."/>
            <person name="Wang X."/>
            <person name="Sun T."/>
            <person name="Guo L."/>
            <person name="Liang H."/>
            <person name="Lu P."/>
            <person name="Wu Y."/>
            <person name="Zhang Z."/>
            <person name="Ro D.K."/>
            <person name="Shang Y."/>
            <person name="Huang S."/>
            <person name="Yan J."/>
        </authorList>
    </citation>
    <scope>NUCLEOTIDE SEQUENCE [LARGE SCALE GENOMIC DNA]</scope>
    <source>
        <strain evidence="4">Ta-2019</strain>
    </source>
</reference>
<dbReference type="Pfam" id="PF24426">
    <property type="entry name" value="HTH_NDX"/>
    <property type="match status" value="1"/>
</dbReference>
<evidence type="ECO:0000259" key="3">
    <source>
        <dbReference type="Pfam" id="PF25246"/>
    </source>
</evidence>
<evidence type="ECO:0008006" key="6">
    <source>
        <dbReference type="Google" id="ProtNLM"/>
    </source>
</evidence>